<proteinExistence type="predicted"/>
<evidence type="ECO:0000313" key="1">
    <source>
        <dbReference type="EMBL" id="GED95991.1"/>
    </source>
</evidence>
<comment type="caution">
    <text evidence="1">The sequence shown here is derived from an EMBL/GenBank/DDBJ whole genome shotgun (WGS) entry which is preliminary data.</text>
</comment>
<protein>
    <submittedName>
        <fullName evidence="1">Uncharacterized protein</fullName>
    </submittedName>
</protein>
<organism evidence="1 2">
    <name type="scientific">Gordonia crocea</name>
    <dbReference type="NCBI Taxonomy" id="589162"/>
    <lineage>
        <taxon>Bacteria</taxon>
        <taxon>Bacillati</taxon>
        <taxon>Actinomycetota</taxon>
        <taxon>Actinomycetes</taxon>
        <taxon>Mycobacteriales</taxon>
        <taxon>Gordoniaceae</taxon>
        <taxon>Gordonia</taxon>
    </lineage>
</organism>
<reference evidence="2" key="1">
    <citation type="submission" date="2019-06" db="EMBL/GenBank/DDBJ databases">
        <title>Gordonia isolated from sludge of a wastewater treatment plant.</title>
        <authorList>
            <person name="Tamura T."/>
            <person name="Aoyama K."/>
            <person name="Kang Y."/>
            <person name="Saito S."/>
            <person name="Akiyama N."/>
            <person name="Yazawa K."/>
            <person name="Gonoi T."/>
            <person name="Mikami Y."/>
        </authorList>
    </citation>
    <scope>NUCLEOTIDE SEQUENCE [LARGE SCALE GENOMIC DNA]</scope>
    <source>
        <strain evidence="2">NBRC 107697</strain>
    </source>
</reference>
<name>A0A7M4BQ30_9ACTN</name>
<accession>A0A7M4BQ30</accession>
<dbReference type="EMBL" id="BJOU01000001">
    <property type="protein sequence ID" value="GED95991.1"/>
    <property type="molecule type" value="Genomic_DNA"/>
</dbReference>
<sequence>MTVWTIGQMVETTGKRVLDHLDHDATIPIITTAGAQGDVLVVRADDEEPATEEMPRTVVVVESEASANTHTLHPCGPAYWRALRLGEHYDVKVVGVLTVPAGSEVFLSHEEHGGLLVGEGTYQIRRQAEIGRPVLD</sequence>
<evidence type="ECO:0000313" key="2">
    <source>
        <dbReference type="Proteomes" id="UP000444980"/>
    </source>
</evidence>
<dbReference type="Proteomes" id="UP000444980">
    <property type="component" value="Unassembled WGS sequence"/>
</dbReference>
<keyword evidence="2" id="KW-1185">Reference proteome</keyword>
<gene>
    <name evidence="1" type="ORF">nbrc107697_00300</name>
</gene>
<dbReference type="AlphaFoldDB" id="A0A7M4BQ30"/>